<organism evidence="8 9">
    <name type="scientific">Amphibalanus amphitrite</name>
    <name type="common">Striped barnacle</name>
    <name type="synonym">Balanus amphitrite</name>
    <dbReference type="NCBI Taxonomy" id="1232801"/>
    <lineage>
        <taxon>Eukaryota</taxon>
        <taxon>Metazoa</taxon>
        <taxon>Ecdysozoa</taxon>
        <taxon>Arthropoda</taxon>
        <taxon>Crustacea</taxon>
        <taxon>Multicrustacea</taxon>
        <taxon>Cirripedia</taxon>
        <taxon>Thoracica</taxon>
        <taxon>Thoracicalcarea</taxon>
        <taxon>Balanomorpha</taxon>
        <taxon>Balanoidea</taxon>
        <taxon>Balanidae</taxon>
        <taxon>Amphibalaninae</taxon>
        <taxon>Amphibalanus</taxon>
    </lineage>
</organism>
<feature type="binding site" evidence="5">
    <location>
        <position position="196"/>
    </location>
    <ligand>
        <name>Zn(2+)</name>
        <dbReference type="ChEBI" id="CHEBI:29105"/>
        <label>1</label>
    </ligand>
</feature>
<feature type="binding site" evidence="4">
    <location>
        <position position="319"/>
    </location>
    <ligand>
        <name>AMP</name>
        <dbReference type="ChEBI" id="CHEBI:456215"/>
    </ligand>
</feature>
<dbReference type="AlphaFoldDB" id="A0A6A4X3X1"/>
<dbReference type="PROSITE" id="PS51845">
    <property type="entry name" value="PDEASE_I_2"/>
    <property type="match status" value="1"/>
</dbReference>
<accession>A0A6A4X3X1</accession>
<reference evidence="8 9" key="1">
    <citation type="submission" date="2019-07" db="EMBL/GenBank/DDBJ databases">
        <title>Draft genome assembly of a fouling barnacle, Amphibalanus amphitrite (Darwin, 1854): The first reference genome for Thecostraca.</title>
        <authorList>
            <person name="Kim W."/>
        </authorList>
    </citation>
    <scope>NUCLEOTIDE SEQUENCE [LARGE SCALE GENOMIC DNA]</scope>
    <source>
        <strain evidence="8">SNU_AA5</strain>
        <tissue evidence="8">Soma without cirri and trophi</tissue>
    </source>
</reference>
<feature type="binding site" evidence="5">
    <location>
        <position position="196"/>
    </location>
    <ligand>
        <name>Zn(2+)</name>
        <dbReference type="ChEBI" id="CHEBI:29105"/>
        <label>2</label>
    </ligand>
</feature>
<feature type="compositionally biased region" description="Acidic residues" evidence="6">
    <location>
        <begin position="447"/>
        <end position="467"/>
    </location>
</feature>
<dbReference type="Pfam" id="PF00233">
    <property type="entry name" value="PDEase_I"/>
    <property type="match status" value="1"/>
</dbReference>
<dbReference type="PANTHER" id="PTHR11347">
    <property type="entry name" value="CYCLIC NUCLEOTIDE PHOSPHODIESTERASE"/>
    <property type="match status" value="1"/>
</dbReference>
<evidence type="ECO:0000256" key="5">
    <source>
        <dbReference type="PIRSR" id="PIRSR623088-3"/>
    </source>
</evidence>
<dbReference type="InterPro" id="IPR002073">
    <property type="entry name" value="PDEase_catalytic_dom"/>
</dbReference>
<dbReference type="Proteomes" id="UP000440578">
    <property type="component" value="Unassembled WGS sequence"/>
</dbReference>
<evidence type="ECO:0000256" key="3">
    <source>
        <dbReference type="PIRSR" id="PIRSR623088-1"/>
    </source>
</evidence>
<dbReference type="InterPro" id="IPR036971">
    <property type="entry name" value="PDEase_catalytic_dom_sf"/>
</dbReference>
<feature type="binding site" evidence="5">
    <location>
        <position position="159"/>
    </location>
    <ligand>
        <name>Zn(2+)</name>
        <dbReference type="ChEBI" id="CHEBI:29105"/>
        <label>1</label>
    </ligand>
</feature>
<dbReference type="OrthoDB" id="189220at2759"/>
<feature type="binding site" evidence="5">
    <location>
        <position position="195"/>
    </location>
    <ligand>
        <name>Zn(2+)</name>
        <dbReference type="ChEBI" id="CHEBI:29105"/>
        <label>1</label>
    </ligand>
</feature>
<dbReference type="InterPro" id="IPR023088">
    <property type="entry name" value="PDEase"/>
</dbReference>
<feature type="region of interest" description="Disordered" evidence="6">
    <location>
        <begin position="49"/>
        <end position="78"/>
    </location>
</feature>
<dbReference type="InterPro" id="IPR003607">
    <property type="entry name" value="HD/PDEase_dom"/>
</dbReference>
<keyword evidence="9" id="KW-1185">Reference proteome</keyword>
<feature type="domain" description="PDEase" evidence="7">
    <location>
        <begin position="78"/>
        <end position="413"/>
    </location>
</feature>
<feature type="region of interest" description="Disordered" evidence="6">
    <location>
        <begin position="416"/>
        <end position="467"/>
    </location>
</feature>
<gene>
    <name evidence="8" type="primary">PDE8A_1</name>
    <name evidence="8" type="ORF">FJT64_015134</name>
</gene>
<dbReference type="GO" id="GO:0046872">
    <property type="term" value="F:metal ion binding"/>
    <property type="evidence" value="ECO:0007669"/>
    <property type="project" value="UniProtKB-KW"/>
</dbReference>
<feature type="active site" description="Proton donor" evidence="3">
    <location>
        <position position="155"/>
    </location>
</feature>
<dbReference type="SUPFAM" id="SSF109604">
    <property type="entry name" value="HD-domain/PDEase-like"/>
    <property type="match status" value="1"/>
</dbReference>
<keyword evidence="2" id="KW-0378">Hydrolase</keyword>
<feature type="compositionally biased region" description="Pro residues" evidence="6">
    <location>
        <begin position="421"/>
        <end position="438"/>
    </location>
</feature>
<comment type="caution">
    <text evidence="8">The sequence shown here is derived from an EMBL/GenBank/DDBJ whole genome shotgun (WGS) entry which is preliminary data.</text>
</comment>
<proteinExistence type="predicted"/>
<feature type="binding site" evidence="4">
    <location>
        <position position="371"/>
    </location>
    <ligand>
        <name>AMP</name>
        <dbReference type="ChEBI" id="CHEBI:456215"/>
    </ligand>
</feature>
<feature type="binding site" evidence="4">
    <location>
        <position position="196"/>
    </location>
    <ligand>
        <name>AMP</name>
        <dbReference type="ChEBI" id="CHEBI:456215"/>
    </ligand>
</feature>
<dbReference type="GO" id="GO:0007165">
    <property type="term" value="P:signal transduction"/>
    <property type="evidence" value="ECO:0007669"/>
    <property type="project" value="InterPro"/>
</dbReference>
<feature type="binding site" evidence="5">
    <location>
        <position position="319"/>
    </location>
    <ligand>
        <name>Zn(2+)</name>
        <dbReference type="ChEBI" id="CHEBI:29105"/>
        <label>1</label>
    </ligand>
</feature>
<dbReference type="CDD" id="cd00077">
    <property type="entry name" value="HDc"/>
    <property type="match status" value="1"/>
</dbReference>
<evidence type="ECO:0000256" key="6">
    <source>
        <dbReference type="SAM" id="MobiDB-lite"/>
    </source>
</evidence>
<name>A0A6A4X3X1_AMPAM</name>
<evidence type="ECO:0000256" key="4">
    <source>
        <dbReference type="PIRSR" id="PIRSR623088-2"/>
    </source>
</evidence>
<dbReference type="GO" id="GO:0004114">
    <property type="term" value="F:3',5'-cyclic-nucleotide phosphodiesterase activity"/>
    <property type="evidence" value="ECO:0007669"/>
    <property type="project" value="InterPro"/>
</dbReference>
<evidence type="ECO:0000259" key="7">
    <source>
        <dbReference type="PROSITE" id="PS51845"/>
    </source>
</evidence>
<sequence length="467" mass="52217">MYVAQALEKGLEILKSTELYSPQLNVPGKETVPMQDPVTNDLLGALLSHGPSPSSESTVARRLSEGSGRHRTGRPSLPNIQTNSTAICSLLERDMRWDFDIFQLEKITNKRPLIWMGMDVFLKFDVPNTLSIDISTLENWLNLIEAHYHSSNSYHNSTHACDVLQCTAYFLEKERLKSVFDAVDEAICLIASAVHDVDHPGKNSAFLCNSRNELALLYNDISVLESHHAAFAYKLTLSDDRVNIFKNLDEATYKRTRTGIIDMVLATEMNKHYEHLSKFVNVFTAPTVADDESTELDIDRLCTPDNVVLIKRMLIKCADVSNPVRPQSMCVEWAKRIAEEYFTQTDVEKERNLPVVMPIFDRATCSIPKSQKGFIEFFINSMFEAWDSLIDIPELMDLLEENYQYWCDLELAESRGQTDLMPPPPPPPPAAPTPPPAAAPAAPQADIAEESGGDSSPAEEESAAAAH</sequence>
<evidence type="ECO:0000256" key="2">
    <source>
        <dbReference type="ARBA" id="ARBA00022801"/>
    </source>
</evidence>
<dbReference type="Gene3D" id="1.10.1300.10">
    <property type="entry name" value="3'5'-cyclic nucleotide phosphodiesterase, catalytic domain"/>
    <property type="match status" value="1"/>
</dbReference>
<evidence type="ECO:0000313" key="8">
    <source>
        <dbReference type="EMBL" id="KAF0314416.1"/>
    </source>
</evidence>
<dbReference type="EMBL" id="VIIS01000023">
    <property type="protein sequence ID" value="KAF0314416.1"/>
    <property type="molecule type" value="Genomic_DNA"/>
</dbReference>
<keyword evidence="1 5" id="KW-0479">Metal-binding</keyword>
<feature type="binding site" evidence="4">
    <location>
        <begin position="155"/>
        <end position="159"/>
    </location>
    <ligand>
        <name>AMP</name>
        <dbReference type="ChEBI" id="CHEBI:456215"/>
    </ligand>
</feature>
<dbReference type="PRINTS" id="PR00387">
    <property type="entry name" value="PDIESTERASE1"/>
</dbReference>
<protein>
    <submittedName>
        <fullName evidence="8">High affinity cAMP-specific and IBMX-insensitive 3',5'-cyclic phosphodiesterase 8A</fullName>
    </submittedName>
</protein>
<evidence type="ECO:0000256" key="1">
    <source>
        <dbReference type="ARBA" id="ARBA00022723"/>
    </source>
</evidence>
<evidence type="ECO:0000313" key="9">
    <source>
        <dbReference type="Proteomes" id="UP000440578"/>
    </source>
</evidence>